<dbReference type="EMBL" id="LVVZ01000014">
    <property type="protein sequence ID" value="OKL44317.1"/>
    <property type="molecule type" value="Genomic_DNA"/>
</dbReference>
<feature type="transmembrane region" description="Helical" evidence="5">
    <location>
        <begin position="163"/>
        <end position="190"/>
    </location>
</feature>
<dbReference type="PANTHER" id="PTHR43759:SF1">
    <property type="entry name" value="GLUCOSE IMPORT SYSTEM PERMEASE PROTEIN GLCT"/>
    <property type="match status" value="1"/>
</dbReference>
<gene>
    <name evidence="7" type="ORF">A3843_07890</name>
</gene>
<protein>
    <submittedName>
        <fullName evidence="7">ABC transporter permease</fullName>
    </submittedName>
</protein>
<dbReference type="Pfam" id="PF00528">
    <property type="entry name" value="BPD_transp_1"/>
    <property type="match status" value="1"/>
</dbReference>
<dbReference type="CDD" id="cd06261">
    <property type="entry name" value="TM_PBP2"/>
    <property type="match status" value="1"/>
</dbReference>
<feature type="domain" description="ABC transmembrane type-1" evidence="6">
    <location>
        <begin position="75"/>
        <end position="289"/>
    </location>
</feature>
<accession>A0A1U7JHX3</accession>
<feature type="transmembrane region" description="Helical" evidence="5">
    <location>
        <begin position="265"/>
        <end position="290"/>
    </location>
</feature>
<evidence type="ECO:0000256" key="4">
    <source>
        <dbReference type="ARBA" id="ARBA00023136"/>
    </source>
</evidence>
<reference evidence="7 8" key="1">
    <citation type="submission" date="2016-03" db="EMBL/GenBank/DDBJ databases">
        <title>Genome sequence of Nesiotobacter sp. nov., a moderately halophilic alphaproteobacterium isolated from the Yellow Sea, China.</title>
        <authorList>
            <person name="Zhang G."/>
            <person name="Zhang R."/>
        </authorList>
    </citation>
    <scope>NUCLEOTIDE SEQUENCE [LARGE SCALE GENOMIC DNA]</scope>
    <source>
        <strain evidence="7 8">WB1-6</strain>
    </source>
</reference>
<dbReference type="PROSITE" id="PS50928">
    <property type="entry name" value="ABC_TM1"/>
    <property type="match status" value="1"/>
</dbReference>
<proteinExistence type="inferred from homology"/>
<dbReference type="SUPFAM" id="SSF161098">
    <property type="entry name" value="MetI-like"/>
    <property type="match status" value="1"/>
</dbReference>
<dbReference type="STRING" id="197461.A3843_07890"/>
<evidence type="ECO:0000256" key="1">
    <source>
        <dbReference type="ARBA" id="ARBA00004651"/>
    </source>
</evidence>
<keyword evidence="8" id="KW-1185">Reference proteome</keyword>
<feature type="transmembrane region" description="Helical" evidence="5">
    <location>
        <begin position="79"/>
        <end position="98"/>
    </location>
</feature>
<dbReference type="AlphaFoldDB" id="A0A1U7JHX3"/>
<feature type="transmembrane region" description="Helical" evidence="5">
    <location>
        <begin position="20"/>
        <end position="42"/>
    </location>
</feature>
<dbReference type="InterPro" id="IPR000515">
    <property type="entry name" value="MetI-like"/>
</dbReference>
<organism evidence="7 8">
    <name type="scientific">Pseudovibrio exalbescens</name>
    <dbReference type="NCBI Taxonomy" id="197461"/>
    <lineage>
        <taxon>Bacteria</taxon>
        <taxon>Pseudomonadati</taxon>
        <taxon>Pseudomonadota</taxon>
        <taxon>Alphaproteobacteria</taxon>
        <taxon>Hyphomicrobiales</taxon>
        <taxon>Stappiaceae</taxon>
        <taxon>Pseudovibrio</taxon>
    </lineage>
</organism>
<dbReference type="RefSeq" id="WP_051268882.1">
    <property type="nucleotide sequence ID" value="NZ_LVVZ01000014.1"/>
</dbReference>
<sequence>MTTSHRYSKTRTTFGLWQLIQLAPALLVVVGLFGGALALALLQSLGFAPWFGINEFPNPNYFLALWSEPDFWRSLWLTLYYGLASTVVGLVISVPLALTFERRFRGSKTLLALTRLPLMIPYTVGIALALLMLGNGGILSRLAAGLGLITDPGEFPRVLQTHWGWGVIAVYVWKQVPFMTLALLAVLMGIGQGTREAARILGASQVQVFWRITLPQLMPGVVSASLICFAFNVGAFEAPFILGGGHPETLPVLAWRYFNDANYTYQLQGMAVIVSLILVSGSILVGYLAIVRRFERVRGKAP</sequence>
<evidence type="ECO:0000256" key="3">
    <source>
        <dbReference type="ARBA" id="ARBA00022989"/>
    </source>
</evidence>
<dbReference type="PANTHER" id="PTHR43759">
    <property type="entry name" value="TREHALOSE TRANSPORT SYSTEM PERMEASE PROTEIN SUGA"/>
    <property type="match status" value="1"/>
</dbReference>
<feature type="transmembrane region" description="Helical" evidence="5">
    <location>
        <begin position="119"/>
        <end position="143"/>
    </location>
</feature>
<evidence type="ECO:0000256" key="2">
    <source>
        <dbReference type="ARBA" id="ARBA00022692"/>
    </source>
</evidence>
<dbReference type="InterPro" id="IPR052730">
    <property type="entry name" value="Sugar_ABC_transporter"/>
</dbReference>
<keyword evidence="5" id="KW-0813">Transport</keyword>
<evidence type="ECO:0000259" key="6">
    <source>
        <dbReference type="PROSITE" id="PS50928"/>
    </source>
</evidence>
<dbReference type="GO" id="GO:0055085">
    <property type="term" value="P:transmembrane transport"/>
    <property type="evidence" value="ECO:0007669"/>
    <property type="project" value="InterPro"/>
</dbReference>
<comment type="similarity">
    <text evidence="5">Belongs to the binding-protein-dependent transport system permease family.</text>
</comment>
<dbReference type="InterPro" id="IPR035906">
    <property type="entry name" value="MetI-like_sf"/>
</dbReference>
<dbReference type="GO" id="GO:0005886">
    <property type="term" value="C:plasma membrane"/>
    <property type="evidence" value="ECO:0007669"/>
    <property type="project" value="UniProtKB-SubCell"/>
</dbReference>
<evidence type="ECO:0000313" key="7">
    <source>
        <dbReference type="EMBL" id="OKL44317.1"/>
    </source>
</evidence>
<dbReference type="Proteomes" id="UP000185783">
    <property type="component" value="Unassembled WGS sequence"/>
</dbReference>
<comment type="subcellular location">
    <subcellularLocation>
        <location evidence="1 5">Cell membrane</location>
        <topology evidence="1 5">Multi-pass membrane protein</topology>
    </subcellularLocation>
</comment>
<dbReference type="Gene3D" id="1.10.3720.10">
    <property type="entry name" value="MetI-like"/>
    <property type="match status" value="1"/>
</dbReference>
<keyword evidence="4 5" id="KW-0472">Membrane</keyword>
<name>A0A1U7JHX3_9HYPH</name>
<comment type="caution">
    <text evidence="7">The sequence shown here is derived from an EMBL/GenBank/DDBJ whole genome shotgun (WGS) entry which is preliminary data.</text>
</comment>
<evidence type="ECO:0000313" key="8">
    <source>
        <dbReference type="Proteomes" id="UP000185783"/>
    </source>
</evidence>
<keyword evidence="2 5" id="KW-0812">Transmembrane</keyword>
<keyword evidence="3 5" id="KW-1133">Transmembrane helix</keyword>
<evidence type="ECO:0000256" key="5">
    <source>
        <dbReference type="RuleBase" id="RU363032"/>
    </source>
</evidence>